<evidence type="ECO:0000256" key="9">
    <source>
        <dbReference type="SAM" id="SignalP"/>
    </source>
</evidence>
<accession>A0A345PIQ0</accession>
<feature type="signal peptide" evidence="9">
    <location>
        <begin position="1"/>
        <end position="17"/>
    </location>
</feature>
<protein>
    <recommendedName>
        <fullName evidence="6">Lipoprotein</fullName>
    </recommendedName>
</protein>
<organism evidence="10 11">
    <name type="scientific">Oceanobacillus zhaokaii</name>
    <dbReference type="NCBI Taxonomy" id="2052660"/>
    <lineage>
        <taxon>Bacteria</taxon>
        <taxon>Bacillati</taxon>
        <taxon>Bacillota</taxon>
        <taxon>Bacilli</taxon>
        <taxon>Bacillales</taxon>
        <taxon>Bacillaceae</taxon>
        <taxon>Oceanobacillus</taxon>
    </lineage>
</organism>
<dbReference type="KEGG" id="ocn:CUC15_13500"/>
<feature type="lipid moiety-binding region" description="S-diacylglycerol cysteine" evidence="7">
    <location>
        <position position="19"/>
    </location>
</feature>
<dbReference type="PROSITE" id="PS51257">
    <property type="entry name" value="PROKAR_LIPOPROTEIN"/>
    <property type="match status" value="1"/>
</dbReference>
<comment type="similarity">
    <text evidence="6">Belongs to the nlpA lipoprotein family.</text>
</comment>
<feature type="region of interest" description="Disordered" evidence="8">
    <location>
        <begin position="23"/>
        <end position="46"/>
    </location>
</feature>
<dbReference type="PANTHER" id="PTHR30429">
    <property type="entry name" value="D-METHIONINE-BINDING LIPOPROTEIN METQ"/>
    <property type="match status" value="1"/>
</dbReference>
<dbReference type="Gene3D" id="3.40.190.10">
    <property type="entry name" value="Periplasmic binding protein-like II"/>
    <property type="match status" value="2"/>
</dbReference>
<evidence type="ECO:0000256" key="4">
    <source>
        <dbReference type="ARBA" id="ARBA00023139"/>
    </source>
</evidence>
<evidence type="ECO:0000313" key="10">
    <source>
        <dbReference type="EMBL" id="AXI09880.1"/>
    </source>
</evidence>
<dbReference type="GO" id="GO:0016020">
    <property type="term" value="C:membrane"/>
    <property type="evidence" value="ECO:0007669"/>
    <property type="project" value="UniProtKB-SubCell"/>
</dbReference>
<dbReference type="InterPro" id="IPR004872">
    <property type="entry name" value="Lipoprotein_NlpA"/>
</dbReference>
<evidence type="ECO:0000256" key="8">
    <source>
        <dbReference type="SAM" id="MobiDB-lite"/>
    </source>
</evidence>
<feature type="compositionally biased region" description="Acidic residues" evidence="8">
    <location>
        <begin position="28"/>
        <end position="39"/>
    </location>
</feature>
<gene>
    <name evidence="10" type="ORF">CUC15_13500</name>
</gene>
<name>A0A345PIQ0_9BACI</name>
<dbReference type="PANTHER" id="PTHR30429:SF0">
    <property type="entry name" value="METHIONINE-BINDING LIPOPROTEIN METQ"/>
    <property type="match status" value="1"/>
</dbReference>
<dbReference type="RefSeq" id="WP_114917166.1">
    <property type="nucleotide sequence ID" value="NZ_CP024848.1"/>
</dbReference>
<evidence type="ECO:0000256" key="5">
    <source>
        <dbReference type="ARBA" id="ARBA00023288"/>
    </source>
</evidence>
<evidence type="ECO:0000313" key="11">
    <source>
        <dbReference type="Proteomes" id="UP000253908"/>
    </source>
</evidence>
<dbReference type="Pfam" id="PF03180">
    <property type="entry name" value="Lipoprotein_9"/>
    <property type="match status" value="1"/>
</dbReference>
<dbReference type="OrthoDB" id="9812878at2"/>
<comment type="subcellular location">
    <subcellularLocation>
        <location evidence="1">Membrane</location>
        <topology evidence="1">Lipid-anchor</topology>
    </subcellularLocation>
</comment>
<evidence type="ECO:0000256" key="3">
    <source>
        <dbReference type="ARBA" id="ARBA00023136"/>
    </source>
</evidence>
<keyword evidence="2 9" id="KW-0732">Signal</keyword>
<evidence type="ECO:0000256" key="1">
    <source>
        <dbReference type="ARBA" id="ARBA00004635"/>
    </source>
</evidence>
<keyword evidence="3" id="KW-0472">Membrane</keyword>
<dbReference type="SUPFAM" id="SSF53850">
    <property type="entry name" value="Periplasmic binding protein-like II"/>
    <property type="match status" value="1"/>
</dbReference>
<sequence>MKKYLALIALLAVLVLAACGGSNSNENDSAETTEGEEESAVLKVGASSTPHAEILEEAAPLLEEEGITLEIEPYEDYVLPNDDLANGDLDANYFQHKPFLEETVGNTGYEIESIGGVHVEPMGVYSVNIKSVDEIPDGAEVILSNSVADHGRILKLFEAEGLITLDENAEEITLDSIVDNPKNLEFSPDYAPEILPELYLNEEDALVVINTNYAIGAELNPVDDALFIEGEESDYVNIIAVRSEDKEDESLNKLVEVLQSEEIANFILENYDGAIVPAGGTK</sequence>
<evidence type="ECO:0000256" key="2">
    <source>
        <dbReference type="ARBA" id="ARBA00022729"/>
    </source>
</evidence>
<keyword evidence="5 6" id="KW-0449">Lipoprotein</keyword>
<evidence type="ECO:0000256" key="6">
    <source>
        <dbReference type="PIRNR" id="PIRNR002854"/>
    </source>
</evidence>
<feature type="chain" id="PRO_5038538000" description="Lipoprotein" evidence="9">
    <location>
        <begin position="18"/>
        <end position="282"/>
    </location>
</feature>
<evidence type="ECO:0000256" key="7">
    <source>
        <dbReference type="PIRSR" id="PIRSR002854-1"/>
    </source>
</evidence>
<dbReference type="PIRSF" id="PIRSF002854">
    <property type="entry name" value="MetQ"/>
    <property type="match status" value="1"/>
</dbReference>
<proteinExistence type="inferred from homology"/>
<reference evidence="11" key="1">
    <citation type="submission" date="2017-11" db="EMBL/GenBank/DDBJ databases">
        <authorList>
            <person name="Zhu W."/>
        </authorList>
    </citation>
    <scope>NUCLEOTIDE SEQUENCE [LARGE SCALE GENOMIC DNA]</scope>
    <source>
        <strain evidence="11">160</strain>
    </source>
</reference>
<keyword evidence="11" id="KW-1185">Reference proteome</keyword>
<keyword evidence="4" id="KW-0564">Palmitate</keyword>
<dbReference type="Proteomes" id="UP000253908">
    <property type="component" value="Chromosome"/>
</dbReference>
<dbReference type="EMBL" id="CP024848">
    <property type="protein sequence ID" value="AXI09880.1"/>
    <property type="molecule type" value="Genomic_DNA"/>
</dbReference>
<dbReference type="AlphaFoldDB" id="A0A345PIQ0"/>